<dbReference type="Proteomes" id="UP000516235">
    <property type="component" value="Chromosome"/>
</dbReference>
<accession>A0A7H0JYR6</accession>
<dbReference type="EMBL" id="CP061032">
    <property type="protein sequence ID" value="QNP90182.1"/>
    <property type="molecule type" value="Genomic_DNA"/>
</dbReference>
<dbReference type="InterPro" id="IPR007438">
    <property type="entry name" value="DUF488"/>
</dbReference>
<protein>
    <submittedName>
        <fullName evidence="2">DUF488 domain-containing protein</fullName>
    </submittedName>
</protein>
<keyword evidence="4" id="KW-1185">Reference proteome</keyword>
<dbReference type="AlphaFoldDB" id="A0A7H0JYR6"/>
<sequence length="153" mass="17251">MRSRCSQDTATVAGMKLFTIGYSKKTAEEFFDMLRNNGIKQVVDIRRHNANQLAGFTKQSDLPWFLDTIAGIGYTHELALAPSEDLMHAYRKEGLPFDEFAKKLRAEFDEREMPKLADASVLLCSEPDPDVCHRSVAADYLAEHSSDVKVTHL</sequence>
<reference evidence="3 4" key="1">
    <citation type="submission" date="2020-08" db="EMBL/GenBank/DDBJ databases">
        <title>novel species in genus Corynebacterium.</title>
        <authorList>
            <person name="Zhang G."/>
        </authorList>
    </citation>
    <scope>NUCLEOTIDE SEQUENCE [LARGE SCALE GENOMIC DNA]</scope>
    <source>
        <strain evidence="3 4">zg-917</strain>
        <strain evidence="2">Zg-917</strain>
    </source>
</reference>
<evidence type="ECO:0000313" key="3">
    <source>
        <dbReference type="Proteomes" id="UP000516235"/>
    </source>
</evidence>
<gene>
    <name evidence="1" type="ORF">H7348_10560</name>
    <name evidence="2" type="ORF">IAU68_11150</name>
</gene>
<dbReference type="KEGG" id="cluj:IAU68_11150"/>
<evidence type="ECO:0000313" key="2">
    <source>
        <dbReference type="EMBL" id="QNP90182.1"/>
    </source>
</evidence>
<evidence type="ECO:0000313" key="1">
    <source>
        <dbReference type="EMBL" id="MBC3179738.1"/>
    </source>
</evidence>
<dbReference type="EMBL" id="JACMYE010000009">
    <property type="protein sequence ID" value="MBC3179738.1"/>
    <property type="molecule type" value="Genomic_DNA"/>
</dbReference>
<evidence type="ECO:0000313" key="4">
    <source>
        <dbReference type="Proteomes" id="UP000642876"/>
    </source>
</evidence>
<dbReference type="Pfam" id="PF04343">
    <property type="entry name" value="DUF488"/>
    <property type="match status" value="1"/>
</dbReference>
<dbReference type="Proteomes" id="UP000642876">
    <property type="component" value="Unassembled WGS sequence"/>
</dbReference>
<dbReference type="PANTHER" id="PTHR39337:SF1">
    <property type="entry name" value="BLR5642 PROTEIN"/>
    <property type="match status" value="1"/>
</dbReference>
<dbReference type="PANTHER" id="PTHR39337">
    <property type="entry name" value="BLR5642 PROTEIN"/>
    <property type="match status" value="1"/>
</dbReference>
<organism evidence="2 3">
    <name type="scientific">Corynebacterium lujinxingii</name>
    <dbReference type="NCBI Taxonomy" id="2763010"/>
    <lineage>
        <taxon>Bacteria</taxon>
        <taxon>Bacillati</taxon>
        <taxon>Actinomycetota</taxon>
        <taxon>Actinomycetes</taxon>
        <taxon>Mycobacteriales</taxon>
        <taxon>Corynebacteriaceae</taxon>
        <taxon>Corynebacterium</taxon>
    </lineage>
</organism>
<proteinExistence type="predicted"/>
<name>A0A7H0JYR6_9CORY</name>